<comment type="subunit">
    <text evidence="9">Homohexamer. The homohexamer assembles into an open ring structure.</text>
</comment>
<evidence type="ECO:0000313" key="13">
    <source>
        <dbReference type="EMBL" id="BAH37709.1"/>
    </source>
</evidence>
<evidence type="ECO:0000256" key="4">
    <source>
        <dbReference type="ARBA" id="ARBA00022806"/>
    </source>
</evidence>
<feature type="domain" description="Rho RNA-BD" evidence="12">
    <location>
        <begin position="48"/>
        <end position="123"/>
    </location>
</feature>
<dbReference type="STRING" id="379066.GAU_0667"/>
<dbReference type="GO" id="GO:0016787">
    <property type="term" value="F:hydrolase activity"/>
    <property type="evidence" value="ECO:0007669"/>
    <property type="project" value="UniProtKB-KW"/>
</dbReference>
<keyword evidence="8 9" id="KW-0804">Transcription</keyword>
<dbReference type="Gene3D" id="2.40.50.140">
    <property type="entry name" value="Nucleic acid-binding proteins"/>
    <property type="match status" value="1"/>
</dbReference>
<dbReference type="InterPro" id="IPR041703">
    <property type="entry name" value="Rho_factor_ATP-bd"/>
</dbReference>
<dbReference type="SUPFAM" id="SSF52540">
    <property type="entry name" value="P-loop containing nucleoside triphosphate hydrolases"/>
    <property type="match status" value="1"/>
</dbReference>
<dbReference type="NCBIfam" id="TIGR00767">
    <property type="entry name" value="rho"/>
    <property type="match status" value="1"/>
</dbReference>
<dbReference type="GO" id="GO:0004386">
    <property type="term" value="F:helicase activity"/>
    <property type="evidence" value="ECO:0007669"/>
    <property type="project" value="UniProtKB-UniRule"/>
</dbReference>
<gene>
    <name evidence="9 13" type="primary">rho</name>
    <name evidence="13" type="ordered locus">GAU_0667</name>
</gene>
<organism evidence="13 14">
    <name type="scientific">Gemmatimonas aurantiaca (strain DSM 14586 / JCM 11422 / NBRC 100505 / T-27)</name>
    <dbReference type="NCBI Taxonomy" id="379066"/>
    <lineage>
        <taxon>Bacteria</taxon>
        <taxon>Pseudomonadati</taxon>
        <taxon>Gemmatimonadota</taxon>
        <taxon>Gemmatimonadia</taxon>
        <taxon>Gemmatimonadales</taxon>
        <taxon>Gemmatimonadaceae</taxon>
        <taxon>Gemmatimonas</taxon>
    </lineage>
</organism>
<accession>C1A649</accession>
<evidence type="ECO:0000256" key="8">
    <source>
        <dbReference type="ARBA" id="ARBA00023163"/>
    </source>
</evidence>
<dbReference type="GO" id="GO:0003723">
    <property type="term" value="F:RNA binding"/>
    <property type="evidence" value="ECO:0007669"/>
    <property type="project" value="UniProtKB-UniRule"/>
</dbReference>
<evidence type="ECO:0000256" key="5">
    <source>
        <dbReference type="ARBA" id="ARBA00022840"/>
    </source>
</evidence>
<dbReference type="PANTHER" id="PTHR46425:SF1">
    <property type="entry name" value="TRANSCRIPTION TERMINATION FACTOR RHO"/>
    <property type="match status" value="1"/>
</dbReference>
<dbReference type="InterPro" id="IPR027417">
    <property type="entry name" value="P-loop_NTPase"/>
</dbReference>
<dbReference type="HAMAP" id="MF_01884">
    <property type="entry name" value="Rho"/>
    <property type="match status" value="1"/>
</dbReference>
<dbReference type="Pfam" id="PF07498">
    <property type="entry name" value="Rho_N"/>
    <property type="match status" value="1"/>
</dbReference>
<dbReference type="InterPro" id="IPR036269">
    <property type="entry name" value="Rho_N_sf"/>
</dbReference>
<dbReference type="RefSeq" id="WP_012682156.1">
    <property type="nucleotide sequence ID" value="NC_012489.1"/>
</dbReference>
<dbReference type="InterPro" id="IPR011112">
    <property type="entry name" value="Rho-like_N"/>
</dbReference>
<dbReference type="GO" id="GO:0005829">
    <property type="term" value="C:cytosol"/>
    <property type="evidence" value="ECO:0007669"/>
    <property type="project" value="UniProtKB-ARBA"/>
</dbReference>
<dbReference type="NCBIfam" id="NF006886">
    <property type="entry name" value="PRK09376.1"/>
    <property type="match status" value="1"/>
</dbReference>
<dbReference type="InterPro" id="IPR011113">
    <property type="entry name" value="Rho_RNA-bd"/>
</dbReference>
<dbReference type="eggNOG" id="COG1158">
    <property type="taxonomic scope" value="Bacteria"/>
</dbReference>
<dbReference type="Pfam" id="PF00006">
    <property type="entry name" value="ATP-synt_ab"/>
    <property type="match status" value="1"/>
</dbReference>
<dbReference type="GO" id="GO:0005524">
    <property type="term" value="F:ATP binding"/>
    <property type="evidence" value="ECO:0007669"/>
    <property type="project" value="UniProtKB-UniRule"/>
</dbReference>
<dbReference type="PANTHER" id="PTHR46425">
    <property type="entry name" value="TRANSCRIPTION TERMINATION FACTOR RHO"/>
    <property type="match status" value="1"/>
</dbReference>
<protein>
    <recommendedName>
        <fullName evidence="9 10">Transcription termination factor Rho</fullName>
        <ecNumber evidence="9 10">3.6.4.-</ecNumber>
    </recommendedName>
    <alternativeName>
        <fullName evidence="9">ATP-dependent helicase Rho</fullName>
    </alternativeName>
</protein>
<comment type="function">
    <text evidence="9">Facilitates transcription termination by a mechanism that involves Rho binding to the nascent RNA, activation of Rho's RNA-dependent ATPase activity, and release of the mRNA from the DNA template.</text>
</comment>
<feature type="binding site" evidence="9">
    <location>
        <begin position="178"/>
        <end position="183"/>
    </location>
    <ligand>
        <name>ATP</name>
        <dbReference type="ChEBI" id="CHEBI:30616"/>
    </ligand>
</feature>
<keyword evidence="5 9" id="KW-0067">ATP-binding</keyword>
<dbReference type="GO" id="GO:0008186">
    <property type="term" value="F:ATP-dependent activity, acting on RNA"/>
    <property type="evidence" value="ECO:0007669"/>
    <property type="project" value="UniProtKB-UniRule"/>
</dbReference>
<dbReference type="GO" id="GO:0006353">
    <property type="term" value="P:DNA-templated transcription termination"/>
    <property type="evidence" value="ECO:0007669"/>
    <property type="project" value="UniProtKB-UniRule"/>
</dbReference>
<feature type="binding site" evidence="9">
    <location>
        <position position="209"/>
    </location>
    <ligand>
        <name>ATP</name>
        <dbReference type="ChEBI" id="CHEBI:30616"/>
    </ligand>
</feature>
<name>C1A649_GEMAT</name>
<evidence type="ECO:0000256" key="7">
    <source>
        <dbReference type="ARBA" id="ARBA00023015"/>
    </source>
</evidence>
<dbReference type="Proteomes" id="UP000002209">
    <property type="component" value="Chromosome"/>
</dbReference>
<evidence type="ECO:0000256" key="2">
    <source>
        <dbReference type="ARBA" id="ARBA00022741"/>
    </source>
</evidence>
<comment type="caution">
    <text evidence="9">Lacks conserved residue(s) required for the propagation of feature annotation.</text>
</comment>
<dbReference type="CDD" id="cd04459">
    <property type="entry name" value="Rho_CSD"/>
    <property type="match status" value="1"/>
</dbReference>
<dbReference type="InterPro" id="IPR012340">
    <property type="entry name" value="NA-bd_OB-fold"/>
</dbReference>
<keyword evidence="1 9" id="KW-0806">Transcription termination</keyword>
<dbReference type="SMART" id="SM00382">
    <property type="entry name" value="AAA"/>
    <property type="match status" value="1"/>
</dbReference>
<dbReference type="AlphaFoldDB" id="C1A649"/>
<dbReference type="SMART" id="SM00357">
    <property type="entry name" value="CSP"/>
    <property type="match status" value="1"/>
</dbReference>
<dbReference type="HOGENOM" id="CLU_016377_4_3_0"/>
<keyword evidence="2 9" id="KW-0547">Nucleotide-binding</keyword>
<reference evidence="14" key="1">
    <citation type="submission" date="2006-03" db="EMBL/GenBank/DDBJ databases">
        <title>Complete genome sequence of Gemmatimonas aurantiaca T-27 that represents a novel phylum Gemmatimonadetes.</title>
        <authorList>
            <person name="Takasaki K."/>
            <person name="Ichikawa N."/>
            <person name="Miura H."/>
            <person name="Matsushita S."/>
            <person name="Watanabe Y."/>
            <person name="Oguchi A."/>
            <person name="Ankai A."/>
            <person name="Yashiro I."/>
            <person name="Takahashi M."/>
            <person name="Terui Y."/>
            <person name="Fukui S."/>
            <person name="Yokoyama H."/>
            <person name="Tanikawa S."/>
            <person name="Hanada S."/>
            <person name="Kamagata Y."/>
            <person name="Fujita N."/>
        </authorList>
    </citation>
    <scope>NUCLEOTIDE SEQUENCE [LARGE SCALE GENOMIC DNA]</scope>
    <source>
        <strain evidence="14">T-27 / DSM 14586 / JCM 11422 / NBRC 100505</strain>
    </source>
</reference>
<evidence type="ECO:0000256" key="9">
    <source>
        <dbReference type="HAMAP-Rule" id="MF_01884"/>
    </source>
</evidence>
<feature type="binding site" evidence="9">
    <location>
        <begin position="166"/>
        <end position="171"/>
    </location>
    <ligand>
        <name>ATP</name>
        <dbReference type="ChEBI" id="CHEBI:30616"/>
    </ligand>
</feature>
<dbReference type="InterPro" id="IPR011129">
    <property type="entry name" value="CSD"/>
</dbReference>
<keyword evidence="7 9" id="KW-0805">Transcription regulation</keyword>
<evidence type="ECO:0000256" key="6">
    <source>
        <dbReference type="ARBA" id="ARBA00022884"/>
    </source>
</evidence>
<keyword evidence="4 9" id="KW-0347">Helicase</keyword>
<dbReference type="InterPro" id="IPR003593">
    <property type="entry name" value="AAA+_ATPase"/>
</dbReference>
<sequence length="417" mass="46691">MHVAELKRKSVPELLALAESLQISSVNGLRKQELIFRIEQALLDAETTLYGEGVLEVLPEGYGFLRAQDFNYLHGPDDIYVSPSQVKRFDLRTGDTVMGEVRPPKEWERYLALLKVERINGGDPEQSKLRSAFDNLTAKYPDERIRLERKNGDLSTRVCDIIAPLGKGQRALIVAPPKGGKTILLQQFANAIVENHPEVTLIILLIDERPEEVTDMQASCPQAEVICSTFDESADRHVQVAEMVIEKSKRLVESGKDVVILLDSITRLARAHNAVAPQGGKLMSGGMEATAMQKPKAFFGAARNLVEGGSLTIVATALVETNSRMDELIFEEFKGTGNMELVLDRKLAEKRIFPAIDINKSGTRREELLLTPFEQQRVFLLRTFLADMPSDEALLFLLKRLERAENNQDFFEQMAEA</sequence>
<evidence type="ECO:0000256" key="10">
    <source>
        <dbReference type="NCBIfam" id="TIGR00767"/>
    </source>
</evidence>
<dbReference type="SUPFAM" id="SSF68912">
    <property type="entry name" value="Rho N-terminal domain-like"/>
    <property type="match status" value="1"/>
</dbReference>
<evidence type="ECO:0000256" key="1">
    <source>
        <dbReference type="ARBA" id="ARBA00022472"/>
    </source>
</evidence>
<evidence type="ECO:0000313" key="14">
    <source>
        <dbReference type="Proteomes" id="UP000002209"/>
    </source>
</evidence>
<keyword evidence="3 9" id="KW-0378">Hydrolase</keyword>
<dbReference type="CDD" id="cd01128">
    <property type="entry name" value="rho_factor_C"/>
    <property type="match status" value="1"/>
</dbReference>
<evidence type="ECO:0000256" key="11">
    <source>
        <dbReference type="PROSITE-ProRule" id="PRU01203"/>
    </source>
</evidence>
<comment type="similarity">
    <text evidence="9 11">Belongs to the Rho family.</text>
</comment>
<dbReference type="Gene3D" id="3.40.50.300">
    <property type="entry name" value="P-loop containing nucleotide triphosphate hydrolases"/>
    <property type="match status" value="1"/>
</dbReference>
<dbReference type="InterPro" id="IPR000194">
    <property type="entry name" value="ATPase_F1/V1/A1_a/bsu_nucl-bd"/>
</dbReference>
<evidence type="ECO:0000259" key="12">
    <source>
        <dbReference type="PROSITE" id="PS51856"/>
    </source>
</evidence>
<dbReference type="SUPFAM" id="SSF50249">
    <property type="entry name" value="Nucleic acid-binding proteins"/>
    <property type="match status" value="1"/>
</dbReference>
<proteinExistence type="inferred from homology"/>
<dbReference type="KEGG" id="gau:GAU_0667"/>
<keyword evidence="6 9" id="KW-0694">RNA-binding</keyword>
<evidence type="ECO:0000256" key="3">
    <source>
        <dbReference type="ARBA" id="ARBA00022801"/>
    </source>
</evidence>
<dbReference type="SMART" id="SM00959">
    <property type="entry name" value="Rho_N"/>
    <property type="match status" value="1"/>
</dbReference>
<dbReference type="PROSITE" id="PS51856">
    <property type="entry name" value="RHO_RNA_BD"/>
    <property type="match status" value="1"/>
</dbReference>
<dbReference type="EMBL" id="AP009153">
    <property type="protein sequence ID" value="BAH37709.1"/>
    <property type="molecule type" value="Genomic_DNA"/>
</dbReference>
<dbReference type="Pfam" id="PF07497">
    <property type="entry name" value="Rho_RNA_bind"/>
    <property type="match status" value="1"/>
</dbReference>
<dbReference type="InterPro" id="IPR004665">
    <property type="entry name" value="Term_rho"/>
</dbReference>
<dbReference type="EC" id="3.6.4.-" evidence="9 10"/>
<keyword evidence="14" id="KW-1185">Reference proteome</keyword>